<dbReference type="Gene3D" id="3.40.570.10">
    <property type="entry name" value="Extracellular Endonuclease, subunit A"/>
    <property type="match status" value="1"/>
</dbReference>
<dbReference type="InterPro" id="IPR044927">
    <property type="entry name" value="Endonuclea_NS_2"/>
</dbReference>
<evidence type="ECO:0000313" key="3">
    <source>
        <dbReference type="Proteomes" id="UP000198512"/>
    </source>
</evidence>
<evidence type="ECO:0000313" key="2">
    <source>
        <dbReference type="EMBL" id="SER50698.1"/>
    </source>
</evidence>
<comment type="caution">
    <text evidence="2">The sequence shown here is derived from an EMBL/GenBank/DDBJ whole genome shotgun (WGS) entry which is preliminary data.</text>
</comment>
<sequence>KGEDYIAQVIVGNVGKYGLKAVKIGGNWVASKISGPKGTGQALREVEVSSGGKGSWTKELNKPEPNTIYKVDGNKTYQTDSLGRVERVESNLSLTKNDRNTYQQCVAGKCGIDGDEGGHLIASIFNGPGERLNLLPMNGNLNKGAWKTMENQWASALKEGKSVGVKIEPVYTGGSVRPEKFTVTYQIGSERPIRETFVNSPGGI</sequence>
<dbReference type="EMBL" id="FOFP01000048">
    <property type="protein sequence ID" value="SER50698.1"/>
    <property type="molecule type" value="Genomic_DNA"/>
</dbReference>
<keyword evidence="3" id="KW-1185">Reference proteome</keyword>
<name>A0ABY1BS46_9PSED</name>
<feature type="non-terminal residue" evidence="2">
    <location>
        <position position="1"/>
    </location>
</feature>
<dbReference type="RefSeq" id="WP_208600994.1">
    <property type="nucleotide sequence ID" value="NZ_FOFP01000048.1"/>
</dbReference>
<feature type="domain" description="Type VII secretion system protein EssD-like" evidence="1">
    <location>
        <begin position="65"/>
        <end position="188"/>
    </location>
</feature>
<evidence type="ECO:0000259" key="1">
    <source>
        <dbReference type="Pfam" id="PF13930"/>
    </source>
</evidence>
<organism evidence="2 3">
    <name type="scientific">Pseudomonas cuatrocienegasensis</name>
    <dbReference type="NCBI Taxonomy" id="543360"/>
    <lineage>
        <taxon>Bacteria</taxon>
        <taxon>Pseudomonadati</taxon>
        <taxon>Pseudomonadota</taxon>
        <taxon>Gammaproteobacteria</taxon>
        <taxon>Pseudomonadales</taxon>
        <taxon>Pseudomonadaceae</taxon>
        <taxon>Pseudomonas</taxon>
    </lineage>
</organism>
<gene>
    <name evidence="2" type="ORF">SAMN05216600_1483</name>
</gene>
<dbReference type="Proteomes" id="UP000198512">
    <property type="component" value="Unassembled WGS sequence"/>
</dbReference>
<reference evidence="2 3" key="1">
    <citation type="submission" date="2016-10" db="EMBL/GenBank/DDBJ databases">
        <authorList>
            <person name="Varghese N."/>
            <person name="Submissions S."/>
        </authorList>
    </citation>
    <scope>NUCLEOTIDE SEQUENCE [LARGE SCALE GENOMIC DNA]</scope>
    <source>
        <strain evidence="2 3">CIP 109853</strain>
    </source>
</reference>
<dbReference type="Pfam" id="PF13930">
    <property type="entry name" value="Endonuclea_NS_2"/>
    <property type="match status" value="1"/>
</dbReference>
<proteinExistence type="predicted"/>
<accession>A0ABY1BS46</accession>
<protein>
    <submittedName>
        <fullName evidence="2">Filamentous hemagglutinin</fullName>
    </submittedName>
</protein>
<dbReference type="InterPro" id="IPR044929">
    <property type="entry name" value="DNA/RNA_non-sp_Endonuclease_sf"/>
</dbReference>